<gene>
    <name evidence="1" type="ORF">ACFP81_07545</name>
</gene>
<evidence type="ECO:0000313" key="2">
    <source>
        <dbReference type="Proteomes" id="UP001596297"/>
    </source>
</evidence>
<dbReference type="RefSeq" id="WP_380082881.1">
    <property type="nucleotide sequence ID" value="NZ_JBHSWD010000001.1"/>
</dbReference>
<accession>A0ABW1YC45</accession>
<keyword evidence="2" id="KW-1185">Reference proteome</keyword>
<dbReference type="Proteomes" id="UP001596297">
    <property type="component" value="Unassembled WGS sequence"/>
</dbReference>
<protein>
    <submittedName>
        <fullName evidence="1">Uncharacterized protein</fullName>
    </submittedName>
</protein>
<reference evidence="2" key="1">
    <citation type="journal article" date="2019" name="Int. J. Syst. Evol. Microbiol.">
        <title>The Global Catalogue of Microorganisms (GCM) 10K type strain sequencing project: providing services to taxonomists for standard genome sequencing and annotation.</title>
        <authorList>
            <consortium name="The Broad Institute Genomics Platform"/>
            <consortium name="The Broad Institute Genome Sequencing Center for Infectious Disease"/>
            <person name="Wu L."/>
            <person name="Ma J."/>
        </authorList>
    </citation>
    <scope>NUCLEOTIDE SEQUENCE [LARGE SCALE GENOMIC DNA]</scope>
    <source>
        <strain evidence="2">CGMCC 1.15772</strain>
    </source>
</reference>
<dbReference type="EMBL" id="JBHSWD010000001">
    <property type="protein sequence ID" value="MFC6591871.1"/>
    <property type="molecule type" value="Genomic_DNA"/>
</dbReference>
<comment type="caution">
    <text evidence="1">The sequence shown here is derived from an EMBL/GenBank/DDBJ whole genome shotgun (WGS) entry which is preliminary data.</text>
</comment>
<evidence type="ECO:0000313" key="1">
    <source>
        <dbReference type="EMBL" id="MFC6591871.1"/>
    </source>
</evidence>
<organism evidence="1 2">
    <name type="scientific">Deinococcus lacus</name>
    <dbReference type="NCBI Taxonomy" id="392561"/>
    <lineage>
        <taxon>Bacteria</taxon>
        <taxon>Thermotogati</taxon>
        <taxon>Deinococcota</taxon>
        <taxon>Deinococci</taxon>
        <taxon>Deinococcales</taxon>
        <taxon>Deinococcaceae</taxon>
        <taxon>Deinococcus</taxon>
    </lineage>
</organism>
<sequence>MTQGAGYVETFTLRPAAEGGGLQERAVFPPDPAVTLWLERTAKAVAPAEVKHAWADDPLNPFLGLRVASQQQAAGDDYGALQTVRQLVTLPLPFPAGVRLAAGLDAAGYPAAADLVLEQARRDAAQRGYDPEIRVSRAALKAYGDPVLYLNTLLDQGRLTRADAWMRHLRTLHPRFEGGPELYRSYAALLEVQGRGGEAEEWRRFARSLRSGTLYNLGPEGLPLLQDVLRLLSLGLALALAASLLTLLGRAWRAQEADLQPWGGRWLAWLPHPVERLRHTALAYAGLGERLSVLALSTGLVCALAGWHWSAQTARLLNLPALNAGTYGGGWYDAQMSSQRLLPVGASALLSGLPVHLSGNLAAARQRYAPGRELPAYRTTWGP</sequence>
<proteinExistence type="predicted"/>
<name>A0ABW1YC45_9DEIO</name>